<dbReference type="PANTHER" id="PTHR43705">
    <property type="entry name" value="HYDROXYACYLGLUTATHIONE HYDROLASE"/>
    <property type="match status" value="1"/>
</dbReference>
<comment type="caution">
    <text evidence="10">The sequence shown here is derived from an EMBL/GenBank/DDBJ whole genome shotgun (WGS) entry which is preliminary data.</text>
</comment>
<evidence type="ECO:0000256" key="6">
    <source>
        <dbReference type="ARBA" id="ARBA00022833"/>
    </source>
</evidence>
<evidence type="ECO:0000259" key="9">
    <source>
        <dbReference type="SMART" id="SM00849"/>
    </source>
</evidence>
<reference evidence="10 11" key="1">
    <citation type="submission" date="2024-09" db="EMBL/GenBank/DDBJ databases">
        <authorList>
            <person name="Sun Q."/>
            <person name="Mori K."/>
        </authorList>
    </citation>
    <scope>NUCLEOTIDE SEQUENCE [LARGE SCALE GENOMIC DNA]</scope>
    <source>
        <strain evidence="10 11">ATCC 51285</strain>
    </source>
</reference>
<dbReference type="GO" id="GO:0004416">
    <property type="term" value="F:hydroxyacylglutathione hydrolase activity"/>
    <property type="evidence" value="ECO:0007669"/>
    <property type="project" value="UniProtKB-EC"/>
</dbReference>
<feature type="domain" description="Metallo-beta-lactamase" evidence="9">
    <location>
        <begin position="14"/>
        <end position="172"/>
    </location>
</feature>
<evidence type="ECO:0000256" key="5">
    <source>
        <dbReference type="ARBA" id="ARBA00022801"/>
    </source>
</evidence>
<comment type="subunit">
    <text evidence="7">Monomer.</text>
</comment>
<keyword evidence="11" id="KW-1185">Reference proteome</keyword>
<feature type="binding site" evidence="7">
    <location>
        <position position="172"/>
    </location>
    <ligand>
        <name>Zn(2+)</name>
        <dbReference type="ChEBI" id="CHEBI:29105"/>
        <label>2</label>
    </ligand>
</feature>
<dbReference type="Proteomes" id="UP001589628">
    <property type="component" value="Unassembled WGS sequence"/>
</dbReference>
<keyword evidence="6 7" id="KW-0862">Zinc</keyword>
<evidence type="ECO:0000256" key="2">
    <source>
        <dbReference type="ARBA" id="ARBA00004963"/>
    </source>
</evidence>
<feature type="binding site" evidence="7">
    <location>
        <position position="60"/>
    </location>
    <ligand>
        <name>Zn(2+)</name>
        <dbReference type="ChEBI" id="CHEBI:29105"/>
        <label>2</label>
    </ligand>
</feature>
<dbReference type="InterPro" id="IPR017782">
    <property type="entry name" value="Hydroxyacylglutathione_Hdrlase"/>
</dbReference>
<evidence type="ECO:0000313" key="10">
    <source>
        <dbReference type="EMBL" id="MFB9885371.1"/>
    </source>
</evidence>
<comment type="pathway">
    <text evidence="2 7">Secondary metabolite metabolism; methylglyoxal degradation; (R)-lactate from methylglyoxal: step 2/2.</text>
</comment>
<dbReference type="InterPro" id="IPR001279">
    <property type="entry name" value="Metallo-B-lactamas"/>
</dbReference>
<proteinExistence type="inferred from homology"/>
<feature type="binding site" evidence="7">
    <location>
        <position position="134"/>
    </location>
    <ligand>
        <name>Zn(2+)</name>
        <dbReference type="ChEBI" id="CHEBI:29105"/>
        <label>1</label>
    </ligand>
</feature>
<gene>
    <name evidence="7 10" type="primary">gloB</name>
    <name evidence="10" type="ORF">ACFFLH_02935</name>
</gene>
<feature type="binding site" evidence="7">
    <location>
        <position position="134"/>
    </location>
    <ligand>
        <name>Zn(2+)</name>
        <dbReference type="ChEBI" id="CHEBI:29105"/>
        <label>2</label>
    </ligand>
</feature>
<dbReference type="Gene3D" id="3.60.15.10">
    <property type="entry name" value="Ribonuclease Z/Hydroxyacylglutathione hydrolase-like"/>
    <property type="match status" value="1"/>
</dbReference>
<feature type="binding site" evidence="7">
    <location>
        <position position="59"/>
    </location>
    <ligand>
        <name>Zn(2+)</name>
        <dbReference type="ChEBI" id="CHEBI:29105"/>
        <label>2</label>
    </ligand>
</feature>
<feature type="binding site" evidence="7">
    <location>
        <position position="111"/>
    </location>
    <ligand>
        <name>Zn(2+)</name>
        <dbReference type="ChEBI" id="CHEBI:29105"/>
        <label>1</label>
    </ligand>
</feature>
<dbReference type="PIRSF" id="PIRSF005457">
    <property type="entry name" value="Glx"/>
    <property type="match status" value="1"/>
</dbReference>
<comment type="catalytic activity">
    <reaction evidence="1 7">
        <text>an S-(2-hydroxyacyl)glutathione + H2O = a 2-hydroxy carboxylate + glutathione + H(+)</text>
        <dbReference type="Rhea" id="RHEA:21864"/>
        <dbReference type="ChEBI" id="CHEBI:15377"/>
        <dbReference type="ChEBI" id="CHEBI:15378"/>
        <dbReference type="ChEBI" id="CHEBI:57925"/>
        <dbReference type="ChEBI" id="CHEBI:58896"/>
        <dbReference type="ChEBI" id="CHEBI:71261"/>
        <dbReference type="EC" id="3.1.2.6"/>
    </reaction>
</comment>
<dbReference type="Pfam" id="PF16123">
    <property type="entry name" value="HAGH_C"/>
    <property type="match status" value="1"/>
</dbReference>
<dbReference type="NCBIfam" id="TIGR03413">
    <property type="entry name" value="GSH_gloB"/>
    <property type="match status" value="1"/>
</dbReference>
<feature type="binding site" evidence="7">
    <location>
        <position position="55"/>
    </location>
    <ligand>
        <name>Zn(2+)</name>
        <dbReference type="ChEBI" id="CHEBI:29105"/>
        <label>1</label>
    </ligand>
</feature>
<evidence type="ECO:0000256" key="3">
    <source>
        <dbReference type="ARBA" id="ARBA00006759"/>
    </source>
</evidence>
<dbReference type="InterPro" id="IPR032282">
    <property type="entry name" value="HAGH_C"/>
</dbReference>
<dbReference type="InterPro" id="IPR035680">
    <property type="entry name" value="Clx_II_MBL"/>
</dbReference>
<dbReference type="HAMAP" id="MF_01374">
    <property type="entry name" value="Glyoxalase_2"/>
    <property type="match status" value="1"/>
</dbReference>
<dbReference type="RefSeq" id="WP_027313060.1">
    <property type="nucleotide sequence ID" value="NZ_JBHLZN010000001.1"/>
</dbReference>
<comment type="similarity">
    <text evidence="3 7">Belongs to the metallo-beta-lactamase superfamily. Glyoxalase II family.</text>
</comment>
<evidence type="ECO:0000256" key="1">
    <source>
        <dbReference type="ARBA" id="ARBA00001623"/>
    </source>
</evidence>
<dbReference type="InterPro" id="IPR050110">
    <property type="entry name" value="Glyoxalase_II_hydrolase"/>
</dbReference>
<accession>A0ABV5Z7W6</accession>
<sequence>MLQIHPIPAFSDNYIWCWYDPTSRQAVVVDPGQAEPVQTFLQQQGLQLSAILITHHHHDHVGGILPLLQHVDVPVYGPHNPHIKGITDTLDEGEAFVLLGQRINVLAVPGHTLDHLAYHLPAQDERQDWLFCGDTLFRAGCGRLFEGTPEQMLQSLEQLCLLPDSTQVFCTHEYTLANLAFAQAVEPNNSDIQAALQQDQAKRQQGKPTLPSNLGEEKRINPFLRTQITAVRQQAEQYQGQSLNSPYEIFAVLREWKNTF</sequence>
<evidence type="ECO:0000256" key="4">
    <source>
        <dbReference type="ARBA" id="ARBA00022723"/>
    </source>
</evidence>
<organism evidence="10 11">
    <name type="scientific">Balneatrix alpica</name>
    <dbReference type="NCBI Taxonomy" id="75684"/>
    <lineage>
        <taxon>Bacteria</taxon>
        <taxon>Pseudomonadati</taxon>
        <taxon>Pseudomonadota</taxon>
        <taxon>Gammaproteobacteria</taxon>
        <taxon>Oceanospirillales</taxon>
        <taxon>Balneatrichaceae</taxon>
        <taxon>Balneatrix</taxon>
    </lineage>
</organism>
<dbReference type="SMART" id="SM00849">
    <property type="entry name" value="Lactamase_B"/>
    <property type="match status" value="1"/>
</dbReference>
<feature type="binding site" evidence="7">
    <location>
        <position position="57"/>
    </location>
    <ligand>
        <name>Zn(2+)</name>
        <dbReference type="ChEBI" id="CHEBI:29105"/>
        <label>1</label>
    </ligand>
</feature>
<dbReference type="Pfam" id="PF00753">
    <property type="entry name" value="Lactamase_B"/>
    <property type="match status" value="1"/>
</dbReference>
<comment type="function">
    <text evidence="7">Thiolesterase that catalyzes the hydrolysis of S-D-lactoyl-glutathione to form glutathione and D-lactic acid.</text>
</comment>
<evidence type="ECO:0000256" key="8">
    <source>
        <dbReference type="SAM" id="MobiDB-lite"/>
    </source>
</evidence>
<dbReference type="CDD" id="cd07723">
    <property type="entry name" value="hydroxyacylglutathione_hydrolase_MBL-fold"/>
    <property type="match status" value="1"/>
</dbReference>
<dbReference type="InterPro" id="IPR036866">
    <property type="entry name" value="RibonucZ/Hydroxyglut_hydro"/>
</dbReference>
<evidence type="ECO:0000256" key="7">
    <source>
        <dbReference type="HAMAP-Rule" id="MF_01374"/>
    </source>
</evidence>
<comment type="cofactor">
    <cofactor evidence="7">
        <name>Zn(2+)</name>
        <dbReference type="ChEBI" id="CHEBI:29105"/>
    </cofactor>
    <text evidence="7">Binds 2 Zn(2+) ions per subunit.</text>
</comment>
<evidence type="ECO:0000313" key="11">
    <source>
        <dbReference type="Proteomes" id="UP001589628"/>
    </source>
</evidence>
<dbReference type="PANTHER" id="PTHR43705:SF1">
    <property type="entry name" value="HYDROXYACYLGLUTATHIONE HYDROLASE GLOB"/>
    <property type="match status" value="1"/>
</dbReference>
<name>A0ABV5Z7W6_9GAMM</name>
<feature type="region of interest" description="Disordered" evidence="8">
    <location>
        <begin position="197"/>
        <end position="216"/>
    </location>
</feature>
<dbReference type="EC" id="3.1.2.6" evidence="7"/>
<keyword evidence="4 7" id="KW-0479">Metal-binding</keyword>
<dbReference type="EMBL" id="JBHLZN010000001">
    <property type="protein sequence ID" value="MFB9885371.1"/>
    <property type="molecule type" value="Genomic_DNA"/>
</dbReference>
<dbReference type="SUPFAM" id="SSF56281">
    <property type="entry name" value="Metallo-hydrolase/oxidoreductase"/>
    <property type="match status" value="1"/>
</dbReference>
<protein>
    <recommendedName>
        <fullName evidence="7">Hydroxyacylglutathione hydrolase</fullName>
        <ecNumber evidence="7">3.1.2.6</ecNumber>
    </recommendedName>
    <alternativeName>
        <fullName evidence="7">Glyoxalase II</fullName>
        <shortName evidence="7">Glx II</shortName>
    </alternativeName>
</protein>
<keyword evidence="5 7" id="KW-0378">Hydrolase</keyword>